<evidence type="ECO:0000256" key="6">
    <source>
        <dbReference type="ARBA" id="ARBA00023163"/>
    </source>
</evidence>
<keyword evidence="2" id="KW-0217">Developmental protein</keyword>
<keyword evidence="3" id="KW-0805">Transcription regulation</keyword>
<evidence type="ECO:0000256" key="8">
    <source>
        <dbReference type="ARBA" id="ARBA00024040"/>
    </source>
</evidence>
<dbReference type="PANTHER" id="PTHR45940">
    <property type="entry name" value="WUSCHEL-RELATED HOMEOBOX 1-RELATED"/>
    <property type="match status" value="1"/>
</dbReference>
<dbReference type="GO" id="GO:0005634">
    <property type="term" value="C:nucleus"/>
    <property type="evidence" value="ECO:0007669"/>
    <property type="project" value="UniProtKB-SubCell"/>
</dbReference>
<accession>A0A7N1A1E1</accession>
<dbReference type="Proteomes" id="UP000594263">
    <property type="component" value="Unplaced"/>
</dbReference>
<evidence type="ECO:0000256" key="3">
    <source>
        <dbReference type="ARBA" id="ARBA00023015"/>
    </source>
</evidence>
<organism evidence="12 13">
    <name type="scientific">Kalanchoe fedtschenkoi</name>
    <name type="common">Lavender scallops</name>
    <name type="synonym">South American air plant</name>
    <dbReference type="NCBI Taxonomy" id="63787"/>
    <lineage>
        <taxon>Eukaryota</taxon>
        <taxon>Viridiplantae</taxon>
        <taxon>Streptophyta</taxon>
        <taxon>Embryophyta</taxon>
        <taxon>Tracheophyta</taxon>
        <taxon>Spermatophyta</taxon>
        <taxon>Magnoliopsida</taxon>
        <taxon>eudicotyledons</taxon>
        <taxon>Gunneridae</taxon>
        <taxon>Pentapetalae</taxon>
        <taxon>Saxifragales</taxon>
        <taxon>Crassulaceae</taxon>
        <taxon>Kalanchoe</taxon>
    </lineage>
</organism>
<dbReference type="PANTHER" id="PTHR45940:SF42">
    <property type="entry name" value="WUSCHEL-RELATED HOMEOBOX 3"/>
    <property type="match status" value="1"/>
</dbReference>
<evidence type="ECO:0000256" key="5">
    <source>
        <dbReference type="ARBA" id="ARBA00023155"/>
    </source>
</evidence>
<comment type="subcellular location">
    <subcellularLocation>
        <location evidence="1 9 10">Nucleus</location>
    </subcellularLocation>
</comment>
<dbReference type="GO" id="GO:0099402">
    <property type="term" value="P:plant organ development"/>
    <property type="evidence" value="ECO:0007669"/>
    <property type="project" value="InterPro"/>
</dbReference>
<dbReference type="InterPro" id="IPR009057">
    <property type="entry name" value="Homeodomain-like_sf"/>
</dbReference>
<dbReference type="GO" id="GO:0003677">
    <property type="term" value="F:DNA binding"/>
    <property type="evidence" value="ECO:0007669"/>
    <property type="project" value="UniProtKB-UniRule"/>
</dbReference>
<dbReference type="SUPFAM" id="SSF46689">
    <property type="entry name" value="Homeodomain-like"/>
    <property type="match status" value="1"/>
</dbReference>
<feature type="domain" description="Homeobox" evidence="11">
    <location>
        <begin position="7"/>
        <end position="72"/>
    </location>
</feature>
<dbReference type="SMART" id="SM00389">
    <property type="entry name" value="HOX"/>
    <property type="match status" value="1"/>
</dbReference>
<dbReference type="CDD" id="cd00086">
    <property type="entry name" value="homeodomain"/>
    <property type="match status" value="1"/>
</dbReference>
<evidence type="ECO:0000313" key="12">
    <source>
        <dbReference type="EnsemblPlants" id="Kaladp0071s0250.1.v1.1.CDS.1"/>
    </source>
</evidence>
<dbReference type="InterPro" id="IPR044555">
    <property type="entry name" value="WUSCHEL-like"/>
</dbReference>
<evidence type="ECO:0000256" key="7">
    <source>
        <dbReference type="ARBA" id="ARBA00023242"/>
    </source>
</evidence>
<protein>
    <recommendedName>
        <fullName evidence="11">Homeobox domain-containing protein</fullName>
    </recommendedName>
</protein>
<comment type="similarity">
    <text evidence="8">Belongs to the WUS homeobox family.</text>
</comment>
<dbReference type="PROSITE" id="PS50071">
    <property type="entry name" value="HOMEOBOX_2"/>
    <property type="match status" value="1"/>
</dbReference>
<keyword evidence="5 9" id="KW-0371">Homeobox</keyword>
<name>A0A7N1A1E1_KALFE</name>
<evidence type="ECO:0000313" key="13">
    <source>
        <dbReference type="Proteomes" id="UP000594263"/>
    </source>
</evidence>
<dbReference type="InterPro" id="IPR001356">
    <property type="entry name" value="HD"/>
</dbReference>
<keyword evidence="4 9" id="KW-0238">DNA-binding</keyword>
<evidence type="ECO:0000256" key="4">
    <source>
        <dbReference type="ARBA" id="ARBA00023125"/>
    </source>
</evidence>
<dbReference type="GO" id="GO:0003700">
    <property type="term" value="F:DNA-binding transcription factor activity"/>
    <property type="evidence" value="ECO:0007669"/>
    <property type="project" value="InterPro"/>
</dbReference>
<evidence type="ECO:0000256" key="1">
    <source>
        <dbReference type="ARBA" id="ARBA00004123"/>
    </source>
</evidence>
<dbReference type="Pfam" id="PF00046">
    <property type="entry name" value="Homeodomain"/>
    <property type="match status" value="1"/>
</dbReference>
<dbReference type="EnsemblPlants" id="Kaladp0071s0250.1.v1.1">
    <property type="protein sequence ID" value="Kaladp0071s0250.1.v1.1.CDS.1"/>
    <property type="gene ID" value="Kaladp0071s0250.v1.1"/>
</dbReference>
<proteinExistence type="inferred from homology"/>
<dbReference type="Gene3D" id="1.10.10.60">
    <property type="entry name" value="Homeodomain-like"/>
    <property type="match status" value="1"/>
</dbReference>
<dbReference type="AlphaFoldDB" id="A0A7N1A1E1"/>
<evidence type="ECO:0000259" key="11">
    <source>
        <dbReference type="PROSITE" id="PS50071"/>
    </source>
</evidence>
<evidence type="ECO:0000256" key="9">
    <source>
        <dbReference type="PROSITE-ProRule" id="PRU00108"/>
    </source>
</evidence>
<evidence type="ECO:0000256" key="10">
    <source>
        <dbReference type="RuleBase" id="RU000682"/>
    </source>
</evidence>
<keyword evidence="7 9" id="KW-0539">Nucleus</keyword>
<keyword evidence="6" id="KW-0804">Transcription</keyword>
<sequence length="169" mass="18905">MCPAVGNAARAARWCPTGEQVMLLEELYKGGLTNPTAAQIHQIVAHLSRFGKVQGKNVFYWFQNHKARDKQRIRRKLIWREKQQMVELRMNRCWGVINKAMPQPRCDAGDHVPSLVTLDLFPVTPGQLKQAGEASDQLMISCNNCPQACYAPPWLLASPNLSLGPPGTN</sequence>
<feature type="DNA-binding region" description="Homeobox" evidence="9">
    <location>
        <begin position="9"/>
        <end position="73"/>
    </location>
</feature>
<dbReference type="Gramene" id="Kaladp0071s0250.1.v1.1">
    <property type="protein sequence ID" value="Kaladp0071s0250.1.v1.1.CDS.1"/>
    <property type="gene ID" value="Kaladp0071s0250.v1.1"/>
</dbReference>
<reference evidence="12" key="1">
    <citation type="submission" date="2021-01" db="UniProtKB">
        <authorList>
            <consortium name="EnsemblPlants"/>
        </authorList>
    </citation>
    <scope>IDENTIFICATION</scope>
</reference>
<keyword evidence="13" id="KW-1185">Reference proteome</keyword>
<evidence type="ECO:0000256" key="2">
    <source>
        <dbReference type="ARBA" id="ARBA00022473"/>
    </source>
</evidence>
<dbReference type="OMA" id="MISCNNC"/>